<feature type="repeat" description="TPR" evidence="10">
    <location>
        <begin position="400"/>
        <end position="433"/>
    </location>
</feature>
<evidence type="ECO:0000256" key="10">
    <source>
        <dbReference type="PROSITE-ProRule" id="PRU00339"/>
    </source>
</evidence>
<keyword evidence="3" id="KW-0677">Repeat</keyword>
<feature type="region of interest" description="Disordered" evidence="11">
    <location>
        <begin position="256"/>
        <end position="299"/>
    </location>
</feature>
<evidence type="ECO:0000256" key="8">
    <source>
        <dbReference type="ARBA" id="ARBA00023136"/>
    </source>
</evidence>
<dbReference type="Pfam" id="PF00515">
    <property type="entry name" value="TPR_1"/>
    <property type="match status" value="1"/>
</dbReference>
<evidence type="ECO:0000256" key="1">
    <source>
        <dbReference type="ARBA" id="ARBA00004572"/>
    </source>
</evidence>
<sequence>MAASSGTNNVGEDGSWPKWAIALAIGAPVAVGLAGAYYYTKKKTGVSERKDPEGRTDENVVTESKPPELSPAEKAQSEKNKGNKYFKGGKYDQAIKCYSTAIDICPEENTKDLSTFYQNRAAAYEQLKNYKEVIEDCTCALKLNKQYTKALFRRAKAYEKMGEKMKCLEDVTATCILEGFQNQNSMLLADKVLKDMGKEKAKKKYSTRTPSMPSKQFIKSYFSSFAQDITTQPLESLPVEKTKSIDKVDIEKDAQDVELVEDVKNETDGEDEKVEGDNDDEDKDKDESVETPKSSGYRKAREYFDNEDYDKIIDECTKEIDSEGPCMAHAVLMRATFYMLKGQANLGKPGLDDVIDMESADKMLRVNALIKRGSMYMQQGNSTEALNDFAQAVRIDPENADIYHHRGQLNVLLDRVDEALKDFEKCVSLNPGFALAQAQHCYAMYRAAFAQRSPMQLQAAMNAFEKVIKDFPNCAEGYALFAQALNDQQQYSQADEMFLKAMKLEPENPTTYVHRGLLMLQWKQDVDTAVKLMKKSLEIDDKCDFAYETLGTIEVQRGNLEHAIQLFEKAIDLARTEMEMAHLYSLLDAAIAQTRVATMYNIRPPMQ</sequence>
<comment type="similarity">
    <text evidence="9">Belongs to the Tom70 family.</text>
</comment>
<keyword evidence="8 12" id="KW-0472">Membrane</keyword>
<evidence type="ECO:0000256" key="6">
    <source>
        <dbReference type="ARBA" id="ARBA00022989"/>
    </source>
</evidence>
<evidence type="ECO:0000313" key="14">
    <source>
        <dbReference type="RefSeq" id="XP_006823305.1"/>
    </source>
</evidence>
<dbReference type="GeneID" id="100377143"/>
<evidence type="ECO:0000256" key="11">
    <source>
        <dbReference type="SAM" id="MobiDB-lite"/>
    </source>
</evidence>
<keyword evidence="4" id="KW-1000">Mitochondrion outer membrane</keyword>
<accession>A0ABM0MTG4</accession>
<dbReference type="SMART" id="SM00028">
    <property type="entry name" value="TPR"/>
    <property type="match status" value="8"/>
</dbReference>
<dbReference type="PANTHER" id="PTHR46208">
    <property type="entry name" value="MITOCHONDRIAL IMPORT RECEPTOR SUBUNIT TOM70"/>
    <property type="match status" value="1"/>
</dbReference>
<evidence type="ECO:0000256" key="5">
    <source>
        <dbReference type="ARBA" id="ARBA00022803"/>
    </source>
</evidence>
<feature type="region of interest" description="Disordered" evidence="11">
    <location>
        <begin position="45"/>
        <end position="81"/>
    </location>
</feature>
<feature type="repeat" description="TPR" evidence="10">
    <location>
        <begin position="475"/>
        <end position="508"/>
    </location>
</feature>
<evidence type="ECO:0000313" key="13">
    <source>
        <dbReference type="Proteomes" id="UP000694865"/>
    </source>
</evidence>
<feature type="repeat" description="TPR" evidence="10">
    <location>
        <begin position="544"/>
        <end position="577"/>
    </location>
</feature>
<proteinExistence type="inferred from homology"/>
<evidence type="ECO:0000256" key="4">
    <source>
        <dbReference type="ARBA" id="ARBA00022787"/>
    </source>
</evidence>
<dbReference type="SUPFAM" id="SSF48452">
    <property type="entry name" value="TPR-like"/>
    <property type="match status" value="2"/>
</dbReference>
<gene>
    <name evidence="14" type="primary">LOC100377143</name>
</gene>
<feature type="transmembrane region" description="Helical" evidence="12">
    <location>
        <begin position="20"/>
        <end position="40"/>
    </location>
</feature>
<evidence type="ECO:0000256" key="2">
    <source>
        <dbReference type="ARBA" id="ARBA00022692"/>
    </source>
</evidence>
<dbReference type="PANTHER" id="PTHR46208:SF1">
    <property type="entry name" value="MITOCHONDRIAL IMPORT RECEPTOR SUBUNIT TOM70"/>
    <property type="match status" value="1"/>
</dbReference>
<keyword evidence="6 12" id="KW-1133">Transmembrane helix</keyword>
<dbReference type="Pfam" id="PF13181">
    <property type="entry name" value="TPR_8"/>
    <property type="match status" value="2"/>
</dbReference>
<reference evidence="14" key="1">
    <citation type="submission" date="2025-08" db="UniProtKB">
        <authorList>
            <consortium name="RefSeq"/>
        </authorList>
    </citation>
    <scope>IDENTIFICATION</scope>
    <source>
        <tissue evidence="14">Testes</tissue>
    </source>
</reference>
<evidence type="ECO:0000256" key="12">
    <source>
        <dbReference type="SAM" id="Phobius"/>
    </source>
</evidence>
<feature type="repeat" description="TPR" evidence="10">
    <location>
        <begin position="366"/>
        <end position="399"/>
    </location>
</feature>
<evidence type="ECO:0000256" key="9">
    <source>
        <dbReference type="ARBA" id="ARBA00038030"/>
    </source>
</evidence>
<dbReference type="InterPro" id="IPR019734">
    <property type="entry name" value="TPR_rpt"/>
</dbReference>
<dbReference type="PROSITE" id="PS50293">
    <property type="entry name" value="TPR_REGION"/>
    <property type="match status" value="1"/>
</dbReference>
<feature type="repeat" description="TPR" evidence="10">
    <location>
        <begin position="75"/>
        <end position="108"/>
    </location>
</feature>
<name>A0ABM0MTG4_SACKO</name>
<dbReference type="RefSeq" id="XP_006823305.1">
    <property type="nucleotide sequence ID" value="XM_006823242.1"/>
</dbReference>
<organism evidence="13 14">
    <name type="scientific">Saccoglossus kowalevskii</name>
    <name type="common">Acorn worm</name>
    <dbReference type="NCBI Taxonomy" id="10224"/>
    <lineage>
        <taxon>Eukaryota</taxon>
        <taxon>Metazoa</taxon>
        <taxon>Hemichordata</taxon>
        <taxon>Enteropneusta</taxon>
        <taxon>Harrimaniidae</taxon>
        <taxon>Saccoglossus</taxon>
    </lineage>
</organism>
<keyword evidence="5 10" id="KW-0802">TPR repeat</keyword>
<evidence type="ECO:0000256" key="3">
    <source>
        <dbReference type="ARBA" id="ARBA00022737"/>
    </source>
</evidence>
<feature type="compositionally biased region" description="Basic and acidic residues" evidence="11">
    <location>
        <begin position="45"/>
        <end position="58"/>
    </location>
</feature>
<dbReference type="Pfam" id="PF13414">
    <property type="entry name" value="TPR_11"/>
    <property type="match status" value="1"/>
</dbReference>
<keyword evidence="7" id="KW-0496">Mitochondrion</keyword>
<keyword evidence="13" id="KW-1185">Reference proteome</keyword>
<keyword evidence="2 12" id="KW-0812">Transmembrane</keyword>
<feature type="compositionally biased region" description="Basic and acidic residues" evidence="11">
    <location>
        <begin position="256"/>
        <end position="267"/>
    </location>
</feature>
<protein>
    <submittedName>
        <fullName evidence="14">Mitochondrial import receptor subunit TOM70-like</fullName>
    </submittedName>
</protein>
<dbReference type="Gene3D" id="1.25.40.10">
    <property type="entry name" value="Tetratricopeptide repeat domain"/>
    <property type="match status" value="2"/>
</dbReference>
<dbReference type="PROSITE" id="PS50005">
    <property type="entry name" value="TPR"/>
    <property type="match status" value="5"/>
</dbReference>
<comment type="subcellular location">
    <subcellularLocation>
        <location evidence="1">Mitochondrion outer membrane</location>
        <topology evidence="1">Single-pass membrane protein</topology>
    </subcellularLocation>
</comment>
<evidence type="ECO:0000256" key="7">
    <source>
        <dbReference type="ARBA" id="ARBA00023128"/>
    </source>
</evidence>
<dbReference type="InterPro" id="IPR011990">
    <property type="entry name" value="TPR-like_helical_dom_sf"/>
</dbReference>
<dbReference type="Proteomes" id="UP000694865">
    <property type="component" value="Unplaced"/>
</dbReference>
<dbReference type="Pfam" id="PF13174">
    <property type="entry name" value="TPR_6"/>
    <property type="match status" value="1"/>
</dbReference>
<feature type="compositionally biased region" description="Acidic residues" evidence="11">
    <location>
        <begin position="268"/>
        <end position="284"/>
    </location>
</feature>